<dbReference type="GO" id="GO:0016301">
    <property type="term" value="F:kinase activity"/>
    <property type="evidence" value="ECO:0007669"/>
    <property type="project" value="TreeGrafter"/>
</dbReference>
<evidence type="ECO:0000313" key="2">
    <source>
        <dbReference type="EMBL" id="QKJ86061.1"/>
    </source>
</evidence>
<dbReference type="PROSITE" id="PS51097">
    <property type="entry name" value="PTS_EIIA_TYPE_5"/>
    <property type="match status" value="1"/>
</dbReference>
<dbReference type="EMBL" id="CP054212">
    <property type="protein sequence ID" value="QKJ86061.1"/>
    <property type="molecule type" value="Genomic_DNA"/>
</dbReference>
<dbReference type="SUPFAM" id="SSF141530">
    <property type="entry name" value="PTSIIA/GutA-like"/>
    <property type="match status" value="1"/>
</dbReference>
<gene>
    <name evidence="2" type="ORF">PMPD1_1095</name>
</gene>
<dbReference type="InterPro" id="IPR036665">
    <property type="entry name" value="PTS_IIA_glucitol/sorbitol_sf"/>
</dbReference>
<dbReference type="AlphaFoldDB" id="A0A6M8UB01"/>
<dbReference type="RefSeq" id="WP_173633099.1">
    <property type="nucleotide sequence ID" value="NZ_CP054212.1"/>
</dbReference>
<reference evidence="2 3" key="1">
    <citation type="submission" date="2020-06" db="EMBL/GenBank/DDBJ databases">
        <title>Genome sequence of Paramixta manurensis strain PD-1.</title>
        <authorList>
            <person name="Lee C.W."/>
            <person name="Kim J."/>
        </authorList>
    </citation>
    <scope>NUCLEOTIDE SEQUENCE [LARGE SCALE GENOMIC DNA]</scope>
    <source>
        <strain evidence="2 3">PD-1</strain>
    </source>
</reference>
<dbReference type="PANTHER" id="PTHR40398:SF1">
    <property type="entry name" value="PTS SYSTEM GLUCITOL_SORBITOL-SPECIFIC EIIA COMPONENT"/>
    <property type="match status" value="1"/>
</dbReference>
<organism evidence="2 3">
    <name type="scientific">Paramixta manurensis</name>
    <dbReference type="NCBI Taxonomy" id="2740817"/>
    <lineage>
        <taxon>Bacteria</taxon>
        <taxon>Pseudomonadati</taxon>
        <taxon>Pseudomonadota</taxon>
        <taxon>Gammaproteobacteria</taxon>
        <taxon>Enterobacterales</taxon>
        <taxon>Erwiniaceae</taxon>
        <taxon>Paramixta</taxon>
    </lineage>
</organism>
<dbReference type="Pfam" id="PF03829">
    <property type="entry name" value="PTSIIA_gutA"/>
    <property type="match status" value="1"/>
</dbReference>
<comment type="caution">
    <text evidence="1">Lacks conserved residue(s) required for the propagation of feature annotation.</text>
</comment>
<dbReference type="InterPro" id="IPR004716">
    <property type="entry name" value="PTS_IIA_glucitol/sorbitol-sp"/>
</dbReference>
<evidence type="ECO:0000313" key="3">
    <source>
        <dbReference type="Proteomes" id="UP000505325"/>
    </source>
</evidence>
<dbReference type="GO" id="GO:0005737">
    <property type="term" value="C:cytoplasm"/>
    <property type="evidence" value="ECO:0007669"/>
    <property type="project" value="InterPro"/>
</dbReference>
<dbReference type="PANTHER" id="PTHR40398">
    <property type="entry name" value="PTS SYSTEM GLUCITOL/SORBITOL-SPECIFIC EIIA COMPONENT"/>
    <property type="match status" value="1"/>
</dbReference>
<dbReference type="Gene3D" id="2.40.33.40">
    <property type="entry name" value="Phosphotransferase system, glucitol/sorbitol-specific IIA component"/>
    <property type="match status" value="1"/>
</dbReference>
<dbReference type="GO" id="GO:0008982">
    <property type="term" value="F:protein-N(PI)-phosphohistidine-sugar phosphotransferase activity"/>
    <property type="evidence" value="ECO:0007669"/>
    <property type="project" value="InterPro"/>
</dbReference>
<dbReference type="Proteomes" id="UP000505325">
    <property type="component" value="Chromosome"/>
</dbReference>
<dbReference type="KEGG" id="pmak:PMPD1_1095"/>
<keyword evidence="3" id="KW-1185">Reference proteome</keyword>
<dbReference type="GO" id="GO:0009401">
    <property type="term" value="P:phosphoenolpyruvate-dependent sugar phosphotransferase system"/>
    <property type="evidence" value="ECO:0007669"/>
    <property type="project" value="InterPro"/>
</dbReference>
<protein>
    <submittedName>
        <fullName evidence="2">PTS system, glucitol/sorbitol-specific IIA component</fullName>
    </submittedName>
</protein>
<sequence length="125" mass="13979">MSALFSATLAEMGRLVLEGLDENMLITFNRDAPEDFLDYVLLLEEIEYANDRQPISGKDYLQLGTENYLITAIGDAAWSNLCQLGHATLIFDGETTPRGYGAIHLEKKSLPEKSRLSGKMIIHKM</sequence>
<name>A0A6M8UB01_9GAMM</name>
<accession>A0A6M8UB01</accession>
<proteinExistence type="predicted"/>
<evidence type="ECO:0000256" key="1">
    <source>
        <dbReference type="PROSITE-ProRule" id="PRU00420"/>
    </source>
</evidence>